<gene>
    <name evidence="3" type="ORF">ACH5RR_026384</name>
</gene>
<dbReference type="Proteomes" id="UP001630127">
    <property type="component" value="Unassembled WGS sequence"/>
</dbReference>
<keyword evidence="4" id="KW-1185">Reference proteome</keyword>
<evidence type="ECO:0000259" key="2">
    <source>
        <dbReference type="Pfam" id="PF14244"/>
    </source>
</evidence>
<comment type="caution">
    <text evidence="3">The sequence shown here is derived from an EMBL/GenBank/DDBJ whole genome shotgun (WGS) entry which is preliminary data.</text>
</comment>
<evidence type="ECO:0000313" key="4">
    <source>
        <dbReference type="Proteomes" id="UP001630127"/>
    </source>
</evidence>
<feature type="region of interest" description="Disordered" evidence="1">
    <location>
        <begin position="1"/>
        <end position="37"/>
    </location>
</feature>
<reference evidence="3 4" key="1">
    <citation type="submission" date="2024-11" db="EMBL/GenBank/DDBJ databases">
        <title>A near-complete genome assembly of Cinchona calisaya.</title>
        <authorList>
            <person name="Lian D.C."/>
            <person name="Zhao X.W."/>
            <person name="Wei L."/>
        </authorList>
    </citation>
    <scope>NUCLEOTIDE SEQUENCE [LARGE SCALE GENOMIC DNA]</scope>
    <source>
        <tissue evidence="3">Nenye</tissue>
    </source>
</reference>
<dbReference type="InterPro" id="IPR029472">
    <property type="entry name" value="Copia-like_N"/>
</dbReference>
<dbReference type="Pfam" id="PF14244">
    <property type="entry name" value="Retrotran_gag_3"/>
    <property type="match status" value="1"/>
</dbReference>
<protein>
    <recommendedName>
        <fullName evidence="2">Retrotransposon Copia-like N-terminal domain-containing protein</fullName>
    </recommendedName>
</protein>
<name>A0ABD2Z5L7_9GENT</name>
<accession>A0ABD2Z5L7</accession>
<feature type="domain" description="Retrotransposon Copia-like N-terminal" evidence="2">
    <location>
        <begin position="40"/>
        <end position="82"/>
    </location>
</feature>
<organism evidence="3 4">
    <name type="scientific">Cinchona calisaya</name>
    <dbReference type="NCBI Taxonomy" id="153742"/>
    <lineage>
        <taxon>Eukaryota</taxon>
        <taxon>Viridiplantae</taxon>
        <taxon>Streptophyta</taxon>
        <taxon>Embryophyta</taxon>
        <taxon>Tracheophyta</taxon>
        <taxon>Spermatophyta</taxon>
        <taxon>Magnoliopsida</taxon>
        <taxon>eudicotyledons</taxon>
        <taxon>Gunneridae</taxon>
        <taxon>Pentapetalae</taxon>
        <taxon>asterids</taxon>
        <taxon>lamiids</taxon>
        <taxon>Gentianales</taxon>
        <taxon>Rubiaceae</taxon>
        <taxon>Cinchonoideae</taxon>
        <taxon>Cinchoneae</taxon>
        <taxon>Cinchona</taxon>
    </lineage>
</organism>
<proteinExistence type="predicted"/>
<dbReference type="AlphaFoldDB" id="A0ABD2Z5L7"/>
<sequence>MVEMALSGERQSTVTLRGGSGSRGEPNQTTTSLGEDASCHSFQLTSHKLDGRNYLEWAQSIKLAIDGRGKLGHPSGEVKKPEVGDPWMSVAVRKLLD</sequence>
<evidence type="ECO:0000313" key="3">
    <source>
        <dbReference type="EMBL" id="KAL3513667.1"/>
    </source>
</evidence>
<dbReference type="EMBL" id="JBJUIK010000011">
    <property type="protein sequence ID" value="KAL3513667.1"/>
    <property type="molecule type" value="Genomic_DNA"/>
</dbReference>
<evidence type="ECO:0000256" key="1">
    <source>
        <dbReference type="SAM" id="MobiDB-lite"/>
    </source>
</evidence>